<evidence type="ECO:0000256" key="3">
    <source>
        <dbReference type="ARBA" id="ARBA00022801"/>
    </source>
</evidence>
<keyword evidence="4 5" id="KW-0326">Glycosidase</keyword>
<dbReference type="GO" id="GO:0004553">
    <property type="term" value="F:hydrolase activity, hydrolyzing O-glycosyl compounds"/>
    <property type="evidence" value="ECO:0007669"/>
    <property type="project" value="InterPro"/>
</dbReference>
<dbReference type="InterPro" id="IPR006710">
    <property type="entry name" value="Glyco_hydro_43"/>
</dbReference>
<dbReference type="GO" id="GO:0005975">
    <property type="term" value="P:carbohydrate metabolic process"/>
    <property type="evidence" value="ECO:0007669"/>
    <property type="project" value="InterPro"/>
</dbReference>
<dbReference type="SUPFAM" id="SSF75005">
    <property type="entry name" value="Arabinanase/levansucrase/invertase"/>
    <property type="match status" value="1"/>
</dbReference>
<dbReference type="Pfam" id="PF04616">
    <property type="entry name" value="Glyco_hydro_43"/>
    <property type="match status" value="1"/>
</dbReference>
<protein>
    <submittedName>
        <fullName evidence="6">Family 43 glycosylhydrolase</fullName>
    </submittedName>
</protein>
<evidence type="ECO:0000256" key="5">
    <source>
        <dbReference type="RuleBase" id="RU361187"/>
    </source>
</evidence>
<dbReference type="PANTHER" id="PTHR43301:SF3">
    <property type="entry name" value="ARABINAN ENDO-1,5-ALPHA-L-ARABINOSIDASE A-RELATED"/>
    <property type="match status" value="1"/>
</dbReference>
<dbReference type="Gene3D" id="2.115.10.20">
    <property type="entry name" value="Glycosyl hydrolase domain, family 43"/>
    <property type="match status" value="2"/>
</dbReference>
<gene>
    <name evidence="6" type="ORF">GM418_28245</name>
</gene>
<keyword evidence="7" id="KW-1185">Reference proteome</keyword>
<dbReference type="InterPro" id="IPR050727">
    <property type="entry name" value="GH43_arabinanases"/>
</dbReference>
<keyword evidence="3 5" id="KW-0378">Hydrolase</keyword>
<proteinExistence type="inferred from homology"/>
<dbReference type="AlphaFoldDB" id="A0A6I6K471"/>
<evidence type="ECO:0000256" key="2">
    <source>
        <dbReference type="ARBA" id="ARBA00009865"/>
    </source>
</evidence>
<comment type="pathway">
    <text evidence="1">Glycan metabolism; L-arabinan degradation.</text>
</comment>
<sequence>MNNQANFIRILILLIAFSFGTTAFGQKKADKPLFRDPVYDGAADPVVIFNKAENKWFMFYTNRRAKGNISGGVKWVHGTRIGIAESSDGGATWTYRDTCNINYRPTAEYSHWAPEVIKYDGVYHMYLTYVPGIFEDWNHDRYIIHLTSKNLLDWDFESKLDLASDRCIDACVYQLPNGNWRLFYNNERDGKSMYYADSPDLYQWKDSGKKVVGDEGGEGPKVFEWKGKYWMVVDNWHGLGVYFSGDLETWTRQPGNILEQPGKGEDDKDMGRHPDVVVNNNKAYIFYFTHPGRGEDSKDRSPHQMRRSSIQVAELEYINRKLACDRDKPVFIDLKPSN</sequence>
<evidence type="ECO:0000313" key="6">
    <source>
        <dbReference type="EMBL" id="QGY47417.1"/>
    </source>
</evidence>
<dbReference type="CDD" id="cd08984">
    <property type="entry name" value="GH43-like"/>
    <property type="match status" value="1"/>
</dbReference>
<evidence type="ECO:0000313" key="7">
    <source>
        <dbReference type="Proteomes" id="UP000428260"/>
    </source>
</evidence>
<accession>A0A6I6K471</accession>
<dbReference type="KEGG" id="mcos:GM418_28245"/>
<name>A0A6I6K471_9BACT</name>
<dbReference type="PANTHER" id="PTHR43301">
    <property type="entry name" value="ARABINAN ENDO-1,5-ALPHA-L-ARABINOSIDASE"/>
    <property type="match status" value="1"/>
</dbReference>
<dbReference type="RefSeq" id="WP_158871268.1">
    <property type="nucleotide sequence ID" value="NZ_CP046401.1"/>
</dbReference>
<evidence type="ECO:0000256" key="1">
    <source>
        <dbReference type="ARBA" id="ARBA00004834"/>
    </source>
</evidence>
<reference evidence="6 7" key="1">
    <citation type="submission" date="2019-11" db="EMBL/GenBank/DDBJ databases">
        <authorList>
            <person name="Zheng R.K."/>
            <person name="Sun C.M."/>
        </authorList>
    </citation>
    <scope>NUCLEOTIDE SEQUENCE [LARGE SCALE GENOMIC DNA]</scope>
    <source>
        <strain evidence="6 7">WC007</strain>
    </source>
</reference>
<organism evidence="6 7">
    <name type="scientific">Maribellus comscasis</name>
    <dbReference type="NCBI Taxonomy" id="2681766"/>
    <lineage>
        <taxon>Bacteria</taxon>
        <taxon>Pseudomonadati</taxon>
        <taxon>Bacteroidota</taxon>
        <taxon>Bacteroidia</taxon>
        <taxon>Marinilabiliales</taxon>
        <taxon>Prolixibacteraceae</taxon>
        <taxon>Maribellus</taxon>
    </lineage>
</organism>
<dbReference type="InterPro" id="IPR023296">
    <property type="entry name" value="Glyco_hydro_beta-prop_sf"/>
</dbReference>
<dbReference type="Proteomes" id="UP000428260">
    <property type="component" value="Chromosome"/>
</dbReference>
<dbReference type="EMBL" id="CP046401">
    <property type="protein sequence ID" value="QGY47417.1"/>
    <property type="molecule type" value="Genomic_DNA"/>
</dbReference>
<evidence type="ECO:0000256" key="4">
    <source>
        <dbReference type="ARBA" id="ARBA00023295"/>
    </source>
</evidence>
<comment type="similarity">
    <text evidence="2 5">Belongs to the glycosyl hydrolase 43 family.</text>
</comment>